<proteinExistence type="predicted"/>
<dbReference type="EMBL" id="MN739154">
    <property type="protein sequence ID" value="QHS90947.1"/>
    <property type="molecule type" value="Genomic_DNA"/>
</dbReference>
<reference evidence="1" key="1">
    <citation type="journal article" date="2020" name="Nature">
        <title>Giant virus diversity and host interactions through global metagenomics.</title>
        <authorList>
            <person name="Schulz F."/>
            <person name="Roux S."/>
            <person name="Paez-Espino D."/>
            <person name="Jungbluth S."/>
            <person name="Walsh D.A."/>
            <person name="Denef V.J."/>
            <person name="McMahon K.D."/>
            <person name="Konstantinidis K.T."/>
            <person name="Eloe-Fadrosh E.A."/>
            <person name="Kyrpides N.C."/>
            <person name="Woyke T."/>
        </authorList>
    </citation>
    <scope>NUCLEOTIDE SEQUENCE</scope>
    <source>
        <strain evidence="1">GVMAG-M-3300013004-44</strain>
    </source>
</reference>
<organism evidence="1">
    <name type="scientific">viral metagenome</name>
    <dbReference type="NCBI Taxonomy" id="1070528"/>
    <lineage>
        <taxon>unclassified sequences</taxon>
        <taxon>metagenomes</taxon>
        <taxon>organismal metagenomes</taxon>
    </lineage>
</organism>
<name>A0A6C0BF64_9ZZZZ</name>
<sequence length="298" mass="34468">MSTAKKVESVDEPVVEDFLDEDAEISGQRYVLLSFLSPEKVLDKKDLFFFQRFLHAYEVDWKIKNLEKFLVETITSINNDLDEKAKELEKSEQFEVAALCRKNRVSTSDIMGTYGSFVQKNKAELNKTKINEAYDDFMYAHKTKLEEEFHALNDFRTSIRGVKIRGVYGNPKEAELKAKKLQGKDKYHNIFMAEVGKWTPWDPSPHEVKDQEYNNDQLNSLMKKYKENEDSREKFFEERTKTSKTVFGGATPGPDVTPSSQFSNLFSGTGDLVTQRKMEKPIVTMERVEENVVVEPPK</sequence>
<evidence type="ECO:0000313" key="1">
    <source>
        <dbReference type="EMBL" id="QHS90947.1"/>
    </source>
</evidence>
<dbReference type="AlphaFoldDB" id="A0A6C0BF64"/>
<dbReference type="Pfam" id="PF19150">
    <property type="entry name" value="DUF5832"/>
    <property type="match status" value="1"/>
</dbReference>
<accession>A0A6C0BF64</accession>
<dbReference type="InterPro" id="IPR043872">
    <property type="entry name" value="DUF5832"/>
</dbReference>
<protein>
    <submittedName>
        <fullName evidence="1">Uncharacterized protein</fullName>
    </submittedName>
</protein>